<dbReference type="Gene3D" id="3.40.1190.20">
    <property type="match status" value="1"/>
</dbReference>
<dbReference type="GO" id="GO:0016301">
    <property type="term" value="F:kinase activity"/>
    <property type="evidence" value="ECO:0007669"/>
    <property type="project" value="UniProtKB-KW"/>
</dbReference>
<evidence type="ECO:0000256" key="3">
    <source>
        <dbReference type="ARBA" id="ARBA00022777"/>
    </source>
</evidence>
<evidence type="ECO:0000313" key="6">
    <source>
        <dbReference type="Proteomes" id="UP000218113"/>
    </source>
</evidence>
<dbReference type="SUPFAM" id="SSF53613">
    <property type="entry name" value="Ribokinase-like"/>
    <property type="match status" value="1"/>
</dbReference>
<dbReference type="PANTHER" id="PTHR43320:SF3">
    <property type="entry name" value="CARBOHYDRATE KINASE PFKB DOMAIN-CONTAINING PROTEIN"/>
    <property type="match status" value="1"/>
</dbReference>
<keyword evidence="3 5" id="KW-0418">Kinase</keyword>
<dbReference type="InterPro" id="IPR011611">
    <property type="entry name" value="PfkB_dom"/>
</dbReference>
<protein>
    <submittedName>
        <fullName evidence="5">Adenosine kinase</fullName>
    </submittedName>
</protein>
<dbReference type="InterPro" id="IPR052700">
    <property type="entry name" value="Carb_kinase_PfkB-like"/>
</dbReference>
<dbReference type="Proteomes" id="UP000218113">
    <property type="component" value="Unassembled WGS sequence"/>
</dbReference>
<dbReference type="Pfam" id="PF00294">
    <property type="entry name" value="PfkB"/>
    <property type="match status" value="1"/>
</dbReference>
<accession>A0A2A4TBD0</accession>
<sequence>MKKYAVLGLGNPLVDVIIPTQDTILEELDIAKGSMNLVDVKRQELILAKHQDQEVTITLGGSCANTMVMIAQLEGKSAYNGKVGIDDFADDFEKQLIQSGTASFIKKQEGSTGSTVILISPDAERSMNTHLGMCLEFSKEDIDLKAIEDSEYIYVEGYLWDTPKQQEAVLAALEHAKAVGTKISLTLSDSFCVGRHQEKFQFLMDNYVDLLFCNDAEAAIMTGEKDPEAQLKKLSESVEQVVLTLGKQGSKILKDGTITDIKCFEVKAVDTTGAGDSFAAGYLYGITKDYTVEEAGNLAAYCAATVVSQIGPRYQGNFQEKVQQYLVK</sequence>
<evidence type="ECO:0000313" key="5">
    <source>
        <dbReference type="EMBL" id="PCI30287.1"/>
    </source>
</evidence>
<comment type="similarity">
    <text evidence="1">Belongs to the carbohydrate kinase PfkB family.</text>
</comment>
<reference evidence="6" key="1">
    <citation type="submission" date="2017-08" db="EMBL/GenBank/DDBJ databases">
        <title>A dynamic microbial community with high functional redundancy inhabits the cold, oxic subseafloor aquifer.</title>
        <authorList>
            <person name="Tully B.J."/>
            <person name="Wheat C.G."/>
            <person name="Glazer B.T."/>
            <person name="Huber J.A."/>
        </authorList>
    </citation>
    <scope>NUCLEOTIDE SEQUENCE [LARGE SCALE GENOMIC DNA]</scope>
</reference>
<gene>
    <name evidence="5" type="ORF">COB67_02090</name>
</gene>
<dbReference type="AlphaFoldDB" id="A0A2A4TBD0"/>
<dbReference type="EMBL" id="NVSR01000006">
    <property type="protein sequence ID" value="PCI30287.1"/>
    <property type="molecule type" value="Genomic_DNA"/>
</dbReference>
<keyword evidence="2" id="KW-0808">Transferase</keyword>
<dbReference type="PANTHER" id="PTHR43320">
    <property type="entry name" value="SUGAR KINASE"/>
    <property type="match status" value="1"/>
</dbReference>
<proteinExistence type="inferred from homology"/>
<dbReference type="PROSITE" id="PS00584">
    <property type="entry name" value="PFKB_KINASES_2"/>
    <property type="match status" value="1"/>
</dbReference>
<evidence type="ECO:0000256" key="1">
    <source>
        <dbReference type="ARBA" id="ARBA00010688"/>
    </source>
</evidence>
<name>A0A2A4TBD0_9DELT</name>
<comment type="caution">
    <text evidence="5">The sequence shown here is derived from an EMBL/GenBank/DDBJ whole genome shotgun (WGS) entry which is preliminary data.</text>
</comment>
<organism evidence="5 6">
    <name type="scientific">SAR324 cluster bacterium</name>
    <dbReference type="NCBI Taxonomy" id="2024889"/>
    <lineage>
        <taxon>Bacteria</taxon>
        <taxon>Deltaproteobacteria</taxon>
        <taxon>SAR324 cluster</taxon>
    </lineage>
</organism>
<dbReference type="CDD" id="cd01168">
    <property type="entry name" value="adenosine_kinase"/>
    <property type="match status" value="1"/>
</dbReference>
<feature type="domain" description="Carbohydrate kinase PfkB" evidence="4">
    <location>
        <begin position="38"/>
        <end position="313"/>
    </location>
</feature>
<evidence type="ECO:0000259" key="4">
    <source>
        <dbReference type="Pfam" id="PF00294"/>
    </source>
</evidence>
<evidence type="ECO:0000256" key="2">
    <source>
        <dbReference type="ARBA" id="ARBA00022679"/>
    </source>
</evidence>
<dbReference type="InterPro" id="IPR029056">
    <property type="entry name" value="Ribokinase-like"/>
</dbReference>
<dbReference type="InterPro" id="IPR002173">
    <property type="entry name" value="Carboh/pur_kinase_PfkB_CS"/>
</dbReference>